<evidence type="ECO:0000313" key="1">
    <source>
        <dbReference type="EMBL" id="KAK2705998.1"/>
    </source>
</evidence>
<dbReference type="AlphaFoldDB" id="A0AA88H717"/>
<dbReference type="Proteomes" id="UP001187531">
    <property type="component" value="Unassembled WGS sequence"/>
</dbReference>
<reference evidence="1" key="1">
    <citation type="submission" date="2023-07" db="EMBL/GenBank/DDBJ databases">
        <title>Chromosome-level genome assembly of Artemia franciscana.</title>
        <authorList>
            <person name="Jo E."/>
        </authorList>
    </citation>
    <scope>NUCLEOTIDE SEQUENCE</scope>
    <source>
        <tissue evidence="1">Whole body</tissue>
    </source>
</reference>
<keyword evidence="2" id="KW-1185">Reference proteome</keyword>
<dbReference type="PANTHER" id="PTHR19446">
    <property type="entry name" value="REVERSE TRANSCRIPTASES"/>
    <property type="match status" value="1"/>
</dbReference>
<organism evidence="1 2">
    <name type="scientific">Artemia franciscana</name>
    <name type="common">Brine shrimp</name>
    <name type="synonym">Artemia sanfranciscana</name>
    <dbReference type="NCBI Taxonomy" id="6661"/>
    <lineage>
        <taxon>Eukaryota</taxon>
        <taxon>Metazoa</taxon>
        <taxon>Ecdysozoa</taxon>
        <taxon>Arthropoda</taxon>
        <taxon>Crustacea</taxon>
        <taxon>Branchiopoda</taxon>
        <taxon>Anostraca</taxon>
        <taxon>Artemiidae</taxon>
        <taxon>Artemia</taxon>
    </lineage>
</organism>
<protein>
    <recommendedName>
        <fullName evidence="3">RNA-directed DNA polymerase from mobile element jockey</fullName>
    </recommendedName>
</protein>
<evidence type="ECO:0000313" key="2">
    <source>
        <dbReference type="Proteomes" id="UP001187531"/>
    </source>
</evidence>
<dbReference type="EMBL" id="JAVRJZ010000020">
    <property type="protein sequence ID" value="KAK2705998.1"/>
    <property type="molecule type" value="Genomic_DNA"/>
</dbReference>
<name>A0AA88H717_ARTSF</name>
<accession>A0AA88H717</accession>
<evidence type="ECO:0008006" key="3">
    <source>
        <dbReference type="Google" id="ProtNLM"/>
    </source>
</evidence>
<comment type="caution">
    <text evidence="1">The sequence shown here is derived from an EMBL/GenBank/DDBJ whole genome shotgun (WGS) entry which is preliminary data.</text>
</comment>
<gene>
    <name evidence="1" type="ORF">QYM36_016128</name>
</gene>
<sequence>MSSESPSGYEDCNIAPPSRDEVIHAIKLLKNNKSPGIDELPAELLKALPEVAIDELYNLLTDVWVNEYIPEEWRTSVIIPVFKKGDRADYTNYRGISLILNSAKELPPPYSFKRNIGRQSRWIKLLRFSIQ</sequence>
<proteinExistence type="predicted"/>